<protein>
    <submittedName>
        <fullName evidence="2">Uncharacterized protein</fullName>
    </submittedName>
</protein>
<dbReference type="OrthoDB" id="2390256at2759"/>
<sequence length="1048" mass="115078">MTITHDITIRSEAVGVGCTVSKINIFPPLIPSRLSGGQSSDMLHQPLLRYEHPKPHRDTLVCNKTRHYVCTLTKLQGPNGLFIMMHDRTWVDHFHHYDDCIGSSTPSTTYDLKDHPQTWKSRLDSPLRLHTSPTTLTEAHTPALEVTDGSSLPSGCGHRLHNVDGVRGWHRFRAEMLRQAAEAWYQSLLSNQVREHYDMSGSTRSTARLATPSNQSSKVIQHYYTQQDCHPSTPPIRHPNQSSEDGFRHALLQIDWNAIRPKGLATGVDTFTRAREHLWKEDTSLETNDVSTGTPRQFSQDSYHNHLGASGTTTHFDKEDPAVDTFPSSAGIRIKSFQPKHADARLKFPTVYEIDYYNKGEDRGKLLNGDQGIPLSRHPSGQVKVIRSPTSECFLQDNGSVAWKSISDKEEVTANQATSQVQETSRYGSFYADLPEDSTPYHDTAVLQPVSFGTTPLQPVTPLHNGITTTTTPSASTPFASFRMRSPEIQPHPVIVHSHPNKGHDERLCLVSNATPVSGSKSLSLRTKQFLPSSPVNRSNERQAQDTDISAPTPQDQQDQQITREGHFSSHPSSAATTHQGDKVNNLATICLDGEGGTLERSSLRKLTSIKEEATLGKEPQQDQEQRRQRRNGKQFFEEAHCIKPDKVTATDNLLGPQLQEVPSPQAKGGRVPERRKPCLATIPSELDSELAESLLSPSSSLSPPTTASETTVPQASRRHPTCFAAGHDPQVNSGSRASPIRIPTRISSVTSTASGLTSPTRSSAGPTIPNRHSSGNRTLPSIAPILKKSTRASCTIGGGSIDRKMSFPSMIKDPNMPQERSRLFEKGVKFVPDHAPHSVRLDKTIELIRLARMPLQVMTSTASRAVPALPSPISPTGSVFSQSSISTSPITPTSPTSTRSPPLLSPTTAAEQGHSSQDYQHFHNTHSSSNSDRNPKHRSYEDIILLAGNATKTARDLILSPPQSTRIALTCTICNSDFQVTDQDSLRAFAGHVMQCDDKIKGRVDKVSKSLSSSMAVPSATFQRMRTRIGGRLLGRESVCDEGESVC</sequence>
<feature type="region of interest" description="Disordered" evidence="1">
    <location>
        <begin position="690"/>
        <end position="817"/>
    </location>
</feature>
<feature type="compositionally biased region" description="Basic and acidic residues" evidence="1">
    <location>
        <begin position="610"/>
        <end position="627"/>
    </location>
</feature>
<feature type="region of interest" description="Disordered" evidence="1">
    <location>
        <begin position="610"/>
        <end position="643"/>
    </location>
</feature>
<keyword evidence="3" id="KW-1185">Reference proteome</keyword>
<feature type="compositionally biased region" description="Polar residues" evidence="1">
    <location>
        <begin position="746"/>
        <end position="780"/>
    </location>
</feature>
<reference evidence="2 3" key="1">
    <citation type="submission" date="2016-05" db="EMBL/GenBank/DDBJ databases">
        <title>Genome sequencing reveals origins of a unique bacterial endosymbiosis in the earliest lineages of terrestrial Fungi.</title>
        <authorList>
            <consortium name="DOE Joint Genome Institute"/>
            <person name="Uehling J."/>
            <person name="Gryganskyi A."/>
            <person name="Hameed K."/>
            <person name="Tschaplinski T."/>
            <person name="Misztal P."/>
            <person name="Wu S."/>
            <person name="Desiro A."/>
            <person name="Vande Pol N."/>
            <person name="Du Z.-Y."/>
            <person name="Zienkiewicz A."/>
            <person name="Zienkiewicz K."/>
            <person name="Morin E."/>
            <person name="Tisserant E."/>
            <person name="Splivallo R."/>
            <person name="Hainaut M."/>
            <person name="Henrissat B."/>
            <person name="Ohm R."/>
            <person name="Kuo A."/>
            <person name="Yan J."/>
            <person name="Lipzen A."/>
            <person name="Nolan M."/>
            <person name="Labutti K."/>
            <person name="Barry K."/>
            <person name="Goldstein A."/>
            <person name="Labbe J."/>
            <person name="Schadt C."/>
            <person name="Tuskan G."/>
            <person name="Grigoriev I."/>
            <person name="Martin F."/>
            <person name="Vilgalys R."/>
            <person name="Bonito G."/>
        </authorList>
    </citation>
    <scope>NUCLEOTIDE SEQUENCE [LARGE SCALE GENOMIC DNA]</scope>
    <source>
        <strain evidence="2 3">AG-77</strain>
    </source>
</reference>
<dbReference type="AlphaFoldDB" id="A0A197KDH1"/>
<accession>A0A197KDH1</accession>
<feature type="compositionally biased region" description="Low complexity" evidence="1">
    <location>
        <begin position="884"/>
        <end position="909"/>
    </location>
</feature>
<evidence type="ECO:0000256" key="1">
    <source>
        <dbReference type="SAM" id="MobiDB-lite"/>
    </source>
</evidence>
<feature type="region of interest" description="Disordered" evidence="1">
    <location>
        <begin position="656"/>
        <end position="677"/>
    </location>
</feature>
<proteinExistence type="predicted"/>
<feature type="region of interest" description="Disordered" evidence="1">
    <location>
        <begin position="867"/>
        <end position="937"/>
    </location>
</feature>
<feature type="compositionally biased region" description="Polar residues" evidence="1">
    <location>
        <begin position="517"/>
        <end position="538"/>
    </location>
</feature>
<dbReference type="Proteomes" id="UP000078512">
    <property type="component" value="Unassembled WGS sequence"/>
</dbReference>
<feature type="compositionally biased region" description="Polar residues" evidence="1">
    <location>
        <begin position="910"/>
        <end position="920"/>
    </location>
</feature>
<organism evidence="2 3">
    <name type="scientific">Linnemannia elongata AG-77</name>
    <dbReference type="NCBI Taxonomy" id="1314771"/>
    <lineage>
        <taxon>Eukaryota</taxon>
        <taxon>Fungi</taxon>
        <taxon>Fungi incertae sedis</taxon>
        <taxon>Mucoromycota</taxon>
        <taxon>Mortierellomycotina</taxon>
        <taxon>Mortierellomycetes</taxon>
        <taxon>Mortierellales</taxon>
        <taxon>Mortierellaceae</taxon>
        <taxon>Linnemannia</taxon>
    </lineage>
</organism>
<feature type="compositionally biased region" description="Low complexity" evidence="1">
    <location>
        <begin position="692"/>
        <end position="712"/>
    </location>
</feature>
<dbReference type="EMBL" id="KV442015">
    <property type="protein sequence ID" value="OAQ35218.1"/>
    <property type="molecule type" value="Genomic_DNA"/>
</dbReference>
<feature type="region of interest" description="Disordered" evidence="1">
    <location>
        <begin position="517"/>
        <end position="581"/>
    </location>
</feature>
<evidence type="ECO:0000313" key="2">
    <source>
        <dbReference type="EMBL" id="OAQ35218.1"/>
    </source>
</evidence>
<feature type="compositionally biased region" description="Polar residues" evidence="1">
    <location>
        <begin position="570"/>
        <end position="579"/>
    </location>
</feature>
<evidence type="ECO:0000313" key="3">
    <source>
        <dbReference type="Proteomes" id="UP000078512"/>
    </source>
</evidence>
<gene>
    <name evidence="2" type="ORF">K457DRAFT_151779</name>
</gene>
<name>A0A197KDH1_9FUNG</name>